<feature type="compositionally biased region" description="Polar residues" evidence="1">
    <location>
        <begin position="581"/>
        <end position="599"/>
    </location>
</feature>
<feature type="region of interest" description="Disordered" evidence="1">
    <location>
        <begin position="569"/>
        <end position="599"/>
    </location>
</feature>
<gene>
    <name evidence="2" type="ORF">HF086_015602</name>
</gene>
<comment type="caution">
    <text evidence="2">The sequence shown here is derived from an EMBL/GenBank/DDBJ whole genome shotgun (WGS) entry which is preliminary data.</text>
</comment>
<accession>A0A922M126</accession>
<feature type="region of interest" description="Disordered" evidence="1">
    <location>
        <begin position="449"/>
        <end position="478"/>
    </location>
</feature>
<proteinExistence type="predicted"/>
<feature type="region of interest" description="Disordered" evidence="1">
    <location>
        <begin position="1750"/>
        <end position="1770"/>
    </location>
</feature>
<dbReference type="EMBL" id="JACEFF010000917">
    <property type="protein sequence ID" value="KAH9628331.1"/>
    <property type="molecule type" value="Genomic_DNA"/>
</dbReference>
<feature type="compositionally biased region" description="Low complexity" evidence="1">
    <location>
        <begin position="1226"/>
        <end position="1245"/>
    </location>
</feature>
<feature type="region of interest" description="Disordered" evidence="1">
    <location>
        <begin position="1149"/>
        <end position="1201"/>
    </location>
</feature>
<organism evidence="2 3">
    <name type="scientific">Spodoptera exigua</name>
    <name type="common">Beet armyworm</name>
    <name type="synonym">Noctua fulgens</name>
    <dbReference type="NCBI Taxonomy" id="7107"/>
    <lineage>
        <taxon>Eukaryota</taxon>
        <taxon>Metazoa</taxon>
        <taxon>Ecdysozoa</taxon>
        <taxon>Arthropoda</taxon>
        <taxon>Hexapoda</taxon>
        <taxon>Insecta</taxon>
        <taxon>Pterygota</taxon>
        <taxon>Neoptera</taxon>
        <taxon>Endopterygota</taxon>
        <taxon>Lepidoptera</taxon>
        <taxon>Glossata</taxon>
        <taxon>Ditrysia</taxon>
        <taxon>Noctuoidea</taxon>
        <taxon>Noctuidae</taxon>
        <taxon>Amphipyrinae</taxon>
        <taxon>Spodoptera</taxon>
    </lineage>
</organism>
<evidence type="ECO:0000256" key="1">
    <source>
        <dbReference type="SAM" id="MobiDB-lite"/>
    </source>
</evidence>
<feature type="region of interest" description="Disordered" evidence="1">
    <location>
        <begin position="1215"/>
        <end position="1245"/>
    </location>
</feature>
<reference evidence="2" key="1">
    <citation type="journal article" date="2021" name="G3 (Bethesda)">
        <title>Genome and transcriptome analysis of the beet armyworm Spodoptera exigua reveals targets for pest control. .</title>
        <authorList>
            <person name="Simon S."/>
            <person name="Breeschoten T."/>
            <person name="Jansen H.J."/>
            <person name="Dirks R.P."/>
            <person name="Schranz M.E."/>
            <person name="Ros V.I.D."/>
        </authorList>
    </citation>
    <scope>NUCLEOTIDE SEQUENCE</scope>
    <source>
        <strain evidence="2">TB_SE_WUR_2020</strain>
    </source>
</reference>
<feature type="compositionally biased region" description="Basic residues" evidence="1">
    <location>
        <begin position="117"/>
        <end position="126"/>
    </location>
</feature>
<dbReference type="Proteomes" id="UP000814243">
    <property type="component" value="Unassembled WGS sequence"/>
</dbReference>
<protein>
    <submittedName>
        <fullName evidence="2">Uncharacterized protein</fullName>
    </submittedName>
</protein>
<feature type="compositionally biased region" description="Basic and acidic residues" evidence="1">
    <location>
        <begin position="93"/>
        <end position="106"/>
    </location>
</feature>
<feature type="compositionally biased region" description="Polar residues" evidence="1">
    <location>
        <begin position="1750"/>
        <end position="1763"/>
    </location>
</feature>
<feature type="compositionally biased region" description="Low complexity" evidence="1">
    <location>
        <begin position="71"/>
        <end position="80"/>
    </location>
</feature>
<evidence type="ECO:0000313" key="3">
    <source>
        <dbReference type="Proteomes" id="UP000814243"/>
    </source>
</evidence>
<feature type="compositionally biased region" description="Basic residues" evidence="1">
    <location>
        <begin position="451"/>
        <end position="463"/>
    </location>
</feature>
<feature type="region of interest" description="Disordered" evidence="1">
    <location>
        <begin position="1609"/>
        <end position="1628"/>
    </location>
</feature>
<feature type="compositionally biased region" description="Basic and acidic residues" evidence="1">
    <location>
        <begin position="465"/>
        <end position="475"/>
    </location>
</feature>
<feature type="compositionally biased region" description="Basic and acidic residues" evidence="1">
    <location>
        <begin position="1610"/>
        <end position="1624"/>
    </location>
</feature>
<feature type="region of interest" description="Disordered" evidence="1">
    <location>
        <begin position="63"/>
        <end position="141"/>
    </location>
</feature>
<feature type="compositionally biased region" description="Basic and acidic residues" evidence="1">
    <location>
        <begin position="1"/>
        <end position="32"/>
    </location>
</feature>
<feature type="region of interest" description="Disordered" evidence="1">
    <location>
        <begin position="259"/>
        <end position="281"/>
    </location>
</feature>
<feature type="region of interest" description="Disordered" evidence="1">
    <location>
        <begin position="1"/>
        <end position="33"/>
    </location>
</feature>
<feature type="compositionally biased region" description="Basic residues" evidence="1">
    <location>
        <begin position="1177"/>
        <end position="1186"/>
    </location>
</feature>
<sequence length="2428" mass="275574">MVHVDSHTISKSIDNDNKVDDIDSITDVERTRSPKLKRDRLQNNYRLDYKDEFVRPEYVFKETKLYSEAETTTQKTSPKSTTEHPKHHKSPKRREEADTKNKEHVLKHPTTAVYRASKLKNKRKTKNPFTPRPPDGKHVKREVDNTIIESDPTTEPALTFEPAQTAEPTPIAETASIAEPVSITESNSLHKNCKLGVGKTAQYDNIQKSKFKIKTVEPYKMTERVADASEGSENGPLEPLSTQLANLKNKYGLNKGVSNTFSLSPSKHRTESTTPKTTTVEEPEFAGTAQIEELLNDIKVKAIARITQENPMVTDVITNTVNEATFEADPILTHIATTGYDMDTIKDISSQNAERTVSLENENEIDQNDPTLKSNTESHYIVARSIKDDTITMAHNVEDKLEKELKSIYNKVKHKVSCDFNKAKSTIKQGINKISSTCGINITTTKISTKATHKPATKAKAHNTKPAEKTKEKATSRHIRGTPTLKTTVKSDQDFSKTTYDDYVMLTLYEEMLAKTHEENIRKMLSTTDVPLVRKRRHHLRLSKRNPETLGDVKLKEVVEKLYDDSANMPDYDMGDMEPSANANMTTTHPSELPNSDNGSLEPPVVIQEGVMSEPEQHIHNSASTLMPSSAEEDLTDTSLEGLSNKISYNDFVNGYRHYLKFQKEQGHQNFSNLVKYQAHRHHSVDDIGKFILNKIPHVPSVRRKRSFLDESDMDYQEITTKSDDSWFKKHFYLFIDNGPPKKFHTSQTVELKSAATEAPKTYGTDAMIPKPARKDQVYISIGSDEATKDKTTKDSAISLEDLSNALDSIKIKQTVGPYYKDLKTHSKLNTTPRNIVNTEDSIQSFMGRIFGGKRSQAAQQSTWTSTDDWSPVEMFTENPMNRMKRTVNEGSVSIVDDFVNKELEEKPTTATKDFAESSVKTRGTNKYGYVDIDLVPRQTAVVKLRENTKKSRFKNFFKRFHFKKNEKKTKEKPKRSCYNDEENYGFGNRRSRFNPIKKLKDMFRVKPEGRKEEGPAVYNNPPNIPDYDMMTSHIDTFKPVKYDKPMSVDEMQRQIPNISDADALITKPTTAQTSYHFQLDDSDRALLSHYPTSPTVTPSFAEHKEIPSEVPPITPQILGFSSDWRMATVAYSGDSALTAAQKDMPAVTPTLKTTGTTTKPTTTTQATTSIRPTERKAKKAKKANKTTKTQKTTVRQKHPPNNVMTVNVKTMKTAKTTKVTKARKPSTTTTATKRSTTTTSKTTTTTPNLITDFAEIYRAEPDPVHLYKTVPPDLLETDSTDFFNTESTPGMTLDDINLVLHNIQNKLQRITSTEYPKFSTGDFKRGTMYSTKHHDIPIQMPKPPNKVEELTIKTKMTRIAKFPLSKRQFKSTSLDGIPIRDGSFYQGINEEQLKNYPYYLSNRYSPHYLSSRYSPHYLSSRYSSAYLNNRNSVPGIKMSSKNKPFYSSTSKPQSGARRYTDYFNDLVMWHNDILNLDKVPSPVWKDILENVQTDATERYTTPNMSNIIKELKEMNEYLCESDLPTLGESNSSKVMDPYMQMAYTDVQKYPNLNKQGVVRSVVMNDDTIVTSKNLLIKGEAKYYQYNKPSVVVKKIKSSDFMTKLSSPKFNDDEKLSKARDSKKVNKSPFKKHGQLYTPFLKTNKAPMQYFTTPLPMKSDEFNKFLKEHMMDVESVTSPTLELPTFNDNWTTREHKHSTSSLYNIAMKPLKKPPVTKSNPRNIVKIADLKKMNNELMKSINYTSQLLMKTSPAQRPQSNSKANSFEDDFERQKRFSEVSKMPRLASDKSDKVNQEANYYKIIKKKMKERLFEKKGTPAEHPSSGTASFNPRNKEVEITIINFDDIENITTTPAYETYTMPVFKKEETFNMPTYTTELTERTDTTISSTTTEYTPKFEFTAKDEMHNGLLYKDIFNEHDQTTTTSTDFTTLEGKSTTEYVDPSLNEPPSTAMNKIRYPFDKIPQMYPSILDGIPHVKNFNSPPKRVHISSHHYKYDIFYDDNKKIVKSGFDYRDSLFEPAPSMGFGKRSQMKDRYLIPPANMEATQKHRMFTWRGCKPKPEGGLSAPGENPEDKITQKEQQTFQPSTPAFTLNADITLQPEFTTQHESTIMSAVTDGPTQTTELRAKKKEKKEIDIEDLNAGGETIFGGPTGTTEQKMDPKINKRTTTATITTVKYETNAKKSFLDEIEVEKSTTESEKSHNKGLFNKSNEPLSVEPVVYNDQMYYEEGSHYDPLTPPSPSPSTSETNLFGKHYDIKRDLQTQQNTFTAKDVAALEVIVDLMKNTLSYEEKDIASVFQTNNYIALPHATKSIQPSNESTNAIQVHIAIPFDFQANKKRSPLDPVRVRKVFSAKMSTPVDLEYQVHSFEGTVDSTTDQTVATTTSRNANAAFSPHVSIEGALSPGMYLLVDKPKTGLALKPIKGKINFPI</sequence>
<name>A0A922M126_SPOEX</name>
<evidence type="ECO:0000313" key="2">
    <source>
        <dbReference type="EMBL" id="KAH9628331.1"/>
    </source>
</evidence>
<feature type="compositionally biased region" description="Low complexity" evidence="1">
    <location>
        <begin position="1149"/>
        <end position="1172"/>
    </location>
</feature>